<comment type="caution">
    <text evidence="2">The sequence shown here is derived from an EMBL/GenBank/DDBJ whole genome shotgun (WGS) entry which is preliminary data.</text>
</comment>
<dbReference type="RefSeq" id="WP_007084968.1">
    <property type="nucleotide sequence ID" value="NZ_AJLS01000055.1"/>
</dbReference>
<organism evidence="2 3">
    <name type="scientific">Neobacillus bataviensis LMG 21833</name>
    <dbReference type="NCBI Taxonomy" id="1117379"/>
    <lineage>
        <taxon>Bacteria</taxon>
        <taxon>Bacillati</taxon>
        <taxon>Bacillota</taxon>
        <taxon>Bacilli</taxon>
        <taxon>Bacillales</taxon>
        <taxon>Bacillaceae</taxon>
        <taxon>Neobacillus</taxon>
    </lineage>
</organism>
<reference evidence="2 3" key="1">
    <citation type="journal article" date="2012" name="Front. Microbiol.">
        <title>Redundancy and modularity in membrane-associated dissimilatory nitrate reduction in Bacillus.</title>
        <authorList>
            <person name="Heylen K."/>
            <person name="Keltjens J."/>
        </authorList>
    </citation>
    <scope>NUCLEOTIDE SEQUENCE [LARGE SCALE GENOMIC DNA]</scope>
    <source>
        <strain evidence="3">LMG 21833T</strain>
    </source>
</reference>
<dbReference type="OrthoDB" id="1707934at2"/>
<name>K6CEY6_9BACI</name>
<evidence type="ECO:0000256" key="1">
    <source>
        <dbReference type="SAM" id="Coils"/>
    </source>
</evidence>
<keyword evidence="1" id="KW-0175">Coiled coil</keyword>
<keyword evidence="3" id="KW-1185">Reference proteome</keyword>
<evidence type="ECO:0000313" key="2">
    <source>
        <dbReference type="EMBL" id="EKN69700.1"/>
    </source>
</evidence>
<dbReference type="Proteomes" id="UP000006316">
    <property type="component" value="Unassembled WGS sequence"/>
</dbReference>
<accession>K6CEY6</accession>
<gene>
    <name evidence="2" type="ORF">BABA_09756</name>
</gene>
<dbReference type="SUPFAM" id="SSF63491">
    <property type="entry name" value="BAG domain"/>
    <property type="match status" value="1"/>
</dbReference>
<dbReference type="EMBL" id="AJLS01000055">
    <property type="protein sequence ID" value="EKN69700.1"/>
    <property type="molecule type" value="Genomic_DNA"/>
</dbReference>
<sequence>MTDRELLEGIFSELKEVRKDTDSLYSELKEVRKDLDRIEKEVRKDIEGLDKKVEVQTEILMTFKYDIDFINEKQAKQDLKINRISKQLEV</sequence>
<protein>
    <submittedName>
        <fullName evidence="2">Uncharacterized protein</fullName>
    </submittedName>
</protein>
<dbReference type="PATRIC" id="fig|1117379.3.peg.2036"/>
<proteinExistence type="predicted"/>
<dbReference type="AlphaFoldDB" id="K6CEY6"/>
<feature type="coiled-coil region" evidence="1">
    <location>
        <begin position="14"/>
        <end position="41"/>
    </location>
</feature>
<evidence type="ECO:0000313" key="3">
    <source>
        <dbReference type="Proteomes" id="UP000006316"/>
    </source>
</evidence>
<dbReference type="STRING" id="1117379.BABA_09756"/>